<reference evidence="2" key="1">
    <citation type="submission" date="2022-03" db="EMBL/GenBank/DDBJ databases">
        <authorList>
            <person name="Martin H S."/>
        </authorList>
    </citation>
    <scope>NUCLEOTIDE SEQUENCE</scope>
</reference>
<dbReference type="InterPro" id="IPR050725">
    <property type="entry name" value="CysQ/Inositol_MonoPase"/>
</dbReference>
<sequence length="338" mass="35992">MNVLEVLIKASERAACIARSCADSSDETLLVTEKGENEANARFNKDFKTIADVLAQESAKAEIATCLPNLAKHIRGEERNEINGIKICLQDSSEKTAELISSLVPLSTAKCLAQAAHSEVNYELTNNLPNILLDPNDLGVWIDPIDATAEFIAGVKGEGDPKHGLVCVSVLVGAYLRSSGEPVVGVINQPFYNGNKGRVVWGVSYDGVSKWSHDNKEVGSGENVVLISGAEKPDIVEKLKNSGWEVTSVPGAGHKLLKVALGEAAAYVVSGSTTFRWDTCAPNAILNAKGGGLVAFSTHNSITYNDTEGLDAKEYCNSEGIIAYGSKSTMLKILNVLN</sequence>
<evidence type="ECO:0008006" key="4">
    <source>
        <dbReference type="Google" id="ProtNLM"/>
    </source>
</evidence>
<dbReference type="InterPro" id="IPR044897">
    <property type="entry name" value="INPP1_dom_1"/>
</dbReference>
<protein>
    <recommendedName>
        <fullName evidence="4">Inositol polyphosphate 1-phosphatase</fullName>
    </recommendedName>
</protein>
<dbReference type="InterPro" id="IPR020550">
    <property type="entry name" value="Inositol_monophosphatase_CS"/>
</dbReference>
<evidence type="ECO:0000313" key="3">
    <source>
        <dbReference type="Proteomes" id="UP000837857"/>
    </source>
</evidence>
<dbReference type="Pfam" id="PF00459">
    <property type="entry name" value="Inositol_P"/>
    <property type="match status" value="1"/>
</dbReference>
<evidence type="ECO:0000256" key="1">
    <source>
        <dbReference type="ARBA" id="ARBA00009759"/>
    </source>
</evidence>
<dbReference type="SUPFAM" id="SSF56655">
    <property type="entry name" value="Carbohydrate phosphatase"/>
    <property type="match status" value="1"/>
</dbReference>
<accession>A0ABN8J261</accession>
<organism evidence="2 3">
    <name type="scientific">Iphiclides podalirius</name>
    <name type="common">scarce swallowtail</name>
    <dbReference type="NCBI Taxonomy" id="110791"/>
    <lineage>
        <taxon>Eukaryota</taxon>
        <taxon>Metazoa</taxon>
        <taxon>Ecdysozoa</taxon>
        <taxon>Arthropoda</taxon>
        <taxon>Hexapoda</taxon>
        <taxon>Insecta</taxon>
        <taxon>Pterygota</taxon>
        <taxon>Neoptera</taxon>
        <taxon>Endopterygota</taxon>
        <taxon>Lepidoptera</taxon>
        <taxon>Glossata</taxon>
        <taxon>Ditrysia</taxon>
        <taxon>Papilionoidea</taxon>
        <taxon>Papilionidae</taxon>
        <taxon>Papilioninae</taxon>
        <taxon>Iphiclides</taxon>
    </lineage>
</organism>
<dbReference type="InterPro" id="IPR000760">
    <property type="entry name" value="Inositol_monophosphatase-like"/>
</dbReference>
<dbReference type="Gene3D" id="4.10.460.10">
    <property type="entry name" value="Inositol Polyphosphate 1-phosphatase, domain 1"/>
    <property type="match status" value="1"/>
</dbReference>
<dbReference type="Proteomes" id="UP000837857">
    <property type="component" value="Chromosome 6"/>
</dbReference>
<dbReference type="EMBL" id="OW152818">
    <property type="protein sequence ID" value="CAH2071339.1"/>
    <property type="molecule type" value="Genomic_DNA"/>
</dbReference>
<dbReference type="Gene3D" id="3.30.540.10">
    <property type="entry name" value="Fructose-1,6-Bisphosphatase, subunit A, domain 1"/>
    <property type="match status" value="1"/>
</dbReference>
<dbReference type="PANTHER" id="PTHR43028:SF3">
    <property type="entry name" value="INOSITOL POLYPHOSPHATE 1-PHOSPHATASE"/>
    <property type="match status" value="1"/>
</dbReference>
<dbReference type="PANTHER" id="PTHR43028">
    <property type="entry name" value="3'(2'),5'-BISPHOSPHATE NUCLEOTIDASE 1"/>
    <property type="match status" value="1"/>
</dbReference>
<proteinExistence type="inferred from homology"/>
<feature type="non-terminal residue" evidence="2">
    <location>
        <position position="338"/>
    </location>
</feature>
<keyword evidence="3" id="KW-1185">Reference proteome</keyword>
<name>A0ABN8J261_9NEOP</name>
<evidence type="ECO:0000313" key="2">
    <source>
        <dbReference type="EMBL" id="CAH2071339.1"/>
    </source>
</evidence>
<dbReference type="PROSITE" id="PS00630">
    <property type="entry name" value="IMP_2"/>
    <property type="match status" value="1"/>
</dbReference>
<gene>
    <name evidence="2" type="ORF">IPOD504_LOCUS15081</name>
</gene>
<dbReference type="Gene3D" id="3.40.190.80">
    <property type="match status" value="1"/>
</dbReference>
<comment type="similarity">
    <text evidence="1">Belongs to the inositol monophosphatase superfamily.</text>
</comment>